<feature type="transmembrane region" description="Helical" evidence="1">
    <location>
        <begin position="251"/>
        <end position="275"/>
    </location>
</feature>
<dbReference type="EMBL" id="BQKC01000001">
    <property type="protein sequence ID" value="GJM54784.1"/>
    <property type="molecule type" value="Genomic_DNA"/>
</dbReference>
<reference evidence="3" key="1">
    <citation type="journal article" date="2022" name="Int. J. Syst. Evol. Microbiol.">
        <title>Granulimonas faecalis gen. nov., sp. nov., and Leptogranulimonas caecicola gen. nov., sp. nov., novel lactate-producing Atopobiaceae bacteria isolated from mouse intestines, and an emended description of the family Atopobiaceae.</title>
        <authorList>
            <person name="Morinaga K."/>
            <person name="Kusada H."/>
            <person name="Sakamoto S."/>
            <person name="Murakami T."/>
            <person name="Toyoda A."/>
            <person name="Mori H."/>
            <person name="Meng X.Y."/>
            <person name="Takashino M."/>
            <person name="Murotomi K."/>
            <person name="Tamaki H."/>
        </authorList>
    </citation>
    <scope>NUCLEOTIDE SEQUENCE</scope>
    <source>
        <strain evidence="3">OPF53</strain>
    </source>
</reference>
<feature type="transmembrane region" description="Helical" evidence="1">
    <location>
        <begin position="44"/>
        <end position="62"/>
    </location>
</feature>
<feature type="transmembrane region" description="Helical" evidence="1">
    <location>
        <begin position="203"/>
        <end position="231"/>
    </location>
</feature>
<comment type="caution">
    <text evidence="3">The sequence shown here is derived from an EMBL/GenBank/DDBJ whole genome shotgun (WGS) entry which is preliminary data.</text>
</comment>
<protein>
    <submittedName>
        <fullName evidence="3">Teicoplanin resistance protein VanZ</fullName>
    </submittedName>
</protein>
<feature type="transmembrane region" description="Helical" evidence="1">
    <location>
        <begin position="97"/>
        <end position="119"/>
    </location>
</feature>
<dbReference type="AlphaFoldDB" id="A0AAV5AZ38"/>
<feature type="domain" description="VanZ-like" evidence="2">
    <location>
        <begin position="50"/>
        <end position="177"/>
    </location>
</feature>
<keyword evidence="1" id="KW-1133">Transmembrane helix</keyword>
<feature type="transmembrane region" description="Helical" evidence="1">
    <location>
        <begin position="161"/>
        <end position="182"/>
    </location>
</feature>
<keyword evidence="1" id="KW-0812">Transmembrane</keyword>
<dbReference type="InterPro" id="IPR053150">
    <property type="entry name" value="Teicoplanin_resist-assoc"/>
</dbReference>
<feature type="transmembrane region" description="Helical" evidence="1">
    <location>
        <begin position="330"/>
        <end position="346"/>
    </location>
</feature>
<dbReference type="InterPro" id="IPR006976">
    <property type="entry name" value="VanZ-like"/>
</dbReference>
<dbReference type="PANTHER" id="PTHR36834">
    <property type="entry name" value="MEMBRANE PROTEIN-RELATED"/>
    <property type="match status" value="1"/>
</dbReference>
<proteinExistence type="predicted"/>
<gene>
    <name evidence="3" type="ORF">ATOP_04390</name>
</gene>
<keyword evidence="1" id="KW-0472">Membrane</keyword>
<keyword evidence="4" id="KW-1185">Reference proteome</keyword>
<sequence length="365" mass="38584">MLRAFSGPFKLAIALWPLASLALTLPVLALVYHRRGRVTLASLAWSYLAVLYALGVACFTLYPMPEGTSGPGITYGVAPQLHPFAFVGDIRNDGLGAVFQVVANVALFMPFGYMLAYGLRWRVPAVAASGFAVSLLVECAQLTGFFGLYPYAYRTFDVDDLMANTAGALVGLACAKVVGRVVGRGDYVAPPVTHSPGFVRRCVAAVIDLGLCFVGAALAAAVAAFAMWNLLPGSAPGSLEPRLALAGVSVTASNVASVAVGWVFVGSLTALLLVVELLVPVGRHGSTPGGAFVRMSCETRARTGWRRALFYSVRLFVFLCLFTLPCLAPGNWLLVPLVCVALYPFLRSMPYDLLPGAEPVDTALS</sequence>
<evidence type="ECO:0000259" key="2">
    <source>
        <dbReference type="Pfam" id="PF04892"/>
    </source>
</evidence>
<dbReference type="RefSeq" id="WP_265590578.1">
    <property type="nucleotide sequence ID" value="NZ_BQKC01000001.1"/>
</dbReference>
<accession>A0AAV5AZ38</accession>
<dbReference type="Proteomes" id="UP001055025">
    <property type="component" value="Unassembled WGS sequence"/>
</dbReference>
<dbReference type="Pfam" id="PF04892">
    <property type="entry name" value="VanZ"/>
    <property type="match status" value="1"/>
</dbReference>
<feature type="transmembrane region" description="Helical" evidence="1">
    <location>
        <begin position="126"/>
        <end position="149"/>
    </location>
</feature>
<organism evidence="3 4">
    <name type="scientific">Granulimonas faecalis</name>
    <dbReference type="NCBI Taxonomy" id="2894155"/>
    <lineage>
        <taxon>Bacteria</taxon>
        <taxon>Bacillati</taxon>
        <taxon>Actinomycetota</taxon>
        <taxon>Coriobacteriia</taxon>
        <taxon>Coriobacteriales</taxon>
        <taxon>Kribbibacteriaceae</taxon>
        <taxon>Granulimonas</taxon>
    </lineage>
</organism>
<name>A0AAV5AZ38_9ACTN</name>
<evidence type="ECO:0000313" key="4">
    <source>
        <dbReference type="Proteomes" id="UP001055025"/>
    </source>
</evidence>
<evidence type="ECO:0000256" key="1">
    <source>
        <dbReference type="SAM" id="Phobius"/>
    </source>
</evidence>
<dbReference type="PANTHER" id="PTHR36834:SF1">
    <property type="entry name" value="INTEGRAL MEMBRANE PROTEIN"/>
    <property type="match status" value="1"/>
</dbReference>
<feature type="transmembrane region" description="Helical" evidence="1">
    <location>
        <begin position="12"/>
        <end position="32"/>
    </location>
</feature>
<evidence type="ECO:0000313" key="3">
    <source>
        <dbReference type="EMBL" id="GJM54784.1"/>
    </source>
</evidence>